<reference evidence="1 2" key="1">
    <citation type="journal article" date="2023" name="Plants (Basel)">
        <title>Bridging the Gap: Combining Genomics and Transcriptomics Approaches to Understand Stylosanthes scabra, an Orphan Legume from the Brazilian Caatinga.</title>
        <authorList>
            <person name="Ferreira-Neto J.R.C."/>
            <person name="da Silva M.D."/>
            <person name="Binneck E."/>
            <person name="de Melo N.F."/>
            <person name="da Silva R.H."/>
            <person name="de Melo A.L.T.M."/>
            <person name="Pandolfi V."/>
            <person name="Bustamante F.O."/>
            <person name="Brasileiro-Vidal A.C."/>
            <person name="Benko-Iseppon A.M."/>
        </authorList>
    </citation>
    <scope>NUCLEOTIDE SEQUENCE [LARGE SCALE GENOMIC DNA]</scope>
    <source>
        <tissue evidence="1">Leaves</tissue>
    </source>
</reference>
<gene>
    <name evidence="1" type="ORF">PIB30_030967</name>
</gene>
<comment type="caution">
    <text evidence="1">The sequence shown here is derived from an EMBL/GenBank/DDBJ whole genome shotgun (WGS) entry which is preliminary data.</text>
</comment>
<evidence type="ECO:0000313" key="2">
    <source>
        <dbReference type="Proteomes" id="UP001341840"/>
    </source>
</evidence>
<accession>A0ABU6TBY9</accession>
<keyword evidence="2" id="KW-1185">Reference proteome</keyword>
<name>A0ABU6TBY9_9FABA</name>
<sequence>MVEEQGDGGYVDKTRVWRVIRRRTRLATVASKEERVLMSSMVMAAIEMCRGGVEECEVEDELGEGGVADEFKKNEVGRSL</sequence>
<protein>
    <submittedName>
        <fullName evidence="1">Uncharacterized protein</fullName>
    </submittedName>
</protein>
<dbReference type="EMBL" id="JASCZI010090752">
    <property type="protein sequence ID" value="MED6146050.1"/>
    <property type="molecule type" value="Genomic_DNA"/>
</dbReference>
<proteinExistence type="predicted"/>
<dbReference type="Proteomes" id="UP001341840">
    <property type="component" value="Unassembled WGS sequence"/>
</dbReference>
<organism evidence="1 2">
    <name type="scientific">Stylosanthes scabra</name>
    <dbReference type="NCBI Taxonomy" id="79078"/>
    <lineage>
        <taxon>Eukaryota</taxon>
        <taxon>Viridiplantae</taxon>
        <taxon>Streptophyta</taxon>
        <taxon>Embryophyta</taxon>
        <taxon>Tracheophyta</taxon>
        <taxon>Spermatophyta</taxon>
        <taxon>Magnoliopsida</taxon>
        <taxon>eudicotyledons</taxon>
        <taxon>Gunneridae</taxon>
        <taxon>Pentapetalae</taxon>
        <taxon>rosids</taxon>
        <taxon>fabids</taxon>
        <taxon>Fabales</taxon>
        <taxon>Fabaceae</taxon>
        <taxon>Papilionoideae</taxon>
        <taxon>50 kb inversion clade</taxon>
        <taxon>dalbergioids sensu lato</taxon>
        <taxon>Dalbergieae</taxon>
        <taxon>Pterocarpus clade</taxon>
        <taxon>Stylosanthes</taxon>
    </lineage>
</organism>
<evidence type="ECO:0000313" key="1">
    <source>
        <dbReference type="EMBL" id="MED6146050.1"/>
    </source>
</evidence>